<accession>A0A0C2YR25</accession>
<dbReference type="AlphaFoldDB" id="A0A0C2YR25"/>
<organism evidence="1 2">
    <name type="scientific">Scleroderma citrinum Foug A</name>
    <dbReference type="NCBI Taxonomy" id="1036808"/>
    <lineage>
        <taxon>Eukaryota</taxon>
        <taxon>Fungi</taxon>
        <taxon>Dikarya</taxon>
        <taxon>Basidiomycota</taxon>
        <taxon>Agaricomycotina</taxon>
        <taxon>Agaricomycetes</taxon>
        <taxon>Agaricomycetidae</taxon>
        <taxon>Boletales</taxon>
        <taxon>Sclerodermatineae</taxon>
        <taxon>Sclerodermataceae</taxon>
        <taxon>Scleroderma</taxon>
    </lineage>
</organism>
<reference evidence="2" key="2">
    <citation type="submission" date="2015-01" db="EMBL/GenBank/DDBJ databases">
        <title>Evolutionary Origins and Diversification of the Mycorrhizal Mutualists.</title>
        <authorList>
            <consortium name="DOE Joint Genome Institute"/>
            <consortium name="Mycorrhizal Genomics Consortium"/>
            <person name="Kohler A."/>
            <person name="Kuo A."/>
            <person name="Nagy L.G."/>
            <person name="Floudas D."/>
            <person name="Copeland A."/>
            <person name="Barry K.W."/>
            <person name="Cichocki N."/>
            <person name="Veneault-Fourrey C."/>
            <person name="LaButti K."/>
            <person name="Lindquist E.A."/>
            <person name="Lipzen A."/>
            <person name="Lundell T."/>
            <person name="Morin E."/>
            <person name="Murat C."/>
            <person name="Riley R."/>
            <person name="Ohm R."/>
            <person name="Sun H."/>
            <person name="Tunlid A."/>
            <person name="Henrissat B."/>
            <person name="Grigoriev I.V."/>
            <person name="Hibbett D.S."/>
            <person name="Martin F."/>
        </authorList>
    </citation>
    <scope>NUCLEOTIDE SEQUENCE [LARGE SCALE GENOMIC DNA]</scope>
    <source>
        <strain evidence="2">Foug A</strain>
    </source>
</reference>
<protein>
    <submittedName>
        <fullName evidence="1">Uncharacterized protein</fullName>
    </submittedName>
</protein>
<sequence>MFPGRGLTETQKCGSAIPGLTSLPVDEGKGKFVDPDNPITLVTTQVRLVWRTQTA</sequence>
<keyword evidence="2" id="KW-1185">Reference proteome</keyword>
<dbReference type="EMBL" id="KN822221">
    <property type="protein sequence ID" value="KIM52183.1"/>
    <property type="molecule type" value="Genomic_DNA"/>
</dbReference>
<dbReference type="Proteomes" id="UP000053989">
    <property type="component" value="Unassembled WGS sequence"/>
</dbReference>
<name>A0A0C2YR25_9AGAM</name>
<evidence type="ECO:0000313" key="2">
    <source>
        <dbReference type="Proteomes" id="UP000053989"/>
    </source>
</evidence>
<dbReference type="HOGENOM" id="CLU_3033705_0_0_1"/>
<proteinExistence type="predicted"/>
<reference evidence="1 2" key="1">
    <citation type="submission" date="2014-04" db="EMBL/GenBank/DDBJ databases">
        <authorList>
            <consortium name="DOE Joint Genome Institute"/>
            <person name="Kuo A."/>
            <person name="Kohler A."/>
            <person name="Nagy L.G."/>
            <person name="Floudas D."/>
            <person name="Copeland A."/>
            <person name="Barry K.W."/>
            <person name="Cichocki N."/>
            <person name="Veneault-Fourrey C."/>
            <person name="LaButti K."/>
            <person name="Lindquist E.A."/>
            <person name="Lipzen A."/>
            <person name="Lundell T."/>
            <person name="Morin E."/>
            <person name="Murat C."/>
            <person name="Sun H."/>
            <person name="Tunlid A."/>
            <person name="Henrissat B."/>
            <person name="Grigoriev I.V."/>
            <person name="Hibbett D.S."/>
            <person name="Martin F."/>
            <person name="Nordberg H.P."/>
            <person name="Cantor M.N."/>
            <person name="Hua S.X."/>
        </authorList>
    </citation>
    <scope>NUCLEOTIDE SEQUENCE [LARGE SCALE GENOMIC DNA]</scope>
    <source>
        <strain evidence="1 2">Foug A</strain>
    </source>
</reference>
<gene>
    <name evidence="1" type="ORF">SCLCIDRAFT_1223996</name>
</gene>
<dbReference type="InParanoid" id="A0A0C2YR25"/>
<evidence type="ECO:0000313" key="1">
    <source>
        <dbReference type="EMBL" id="KIM52183.1"/>
    </source>
</evidence>